<gene>
    <name evidence="1" type="ORF">A3G33_10775</name>
</gene>
<comment type="caution">
    <text evidence="1">The sequence shown here is derived from an EMBL/GenBank/DDBJ whole genome shotgun (WGS) entry which is preliminary data.</text>
</comment>
<dbReference type="AlphaFoldDB" id="A0A1G1KRL8"/>
<protein>
    <recommendedName>
        <fullName evidence="3">Methyltransferase type 11 domain-containing protein</fullName>
    </recommendedName>
</protein>
<sequence length="305" mass="35356">MCGTVTETKINEYKRKWELALLLPGKEDLISSAIAELKLYFPTLNEQDVLRMFQKSEELFADQWKQAQIDTRSEKKLIDFYNQSEIEIFELMHYHSMGWNDGPLNYVCALELAKECGFKTFMDYGSGVGSGGLIFARAAFDVILCDIASPLLEFAKWRFAKRGLDATFVDLKKSEPDGVADVITCFEVLEHVPDPIKVLRKLRTWLRTGGLLIVTAPFFKDELRPMHIVHDTKLINKFRAQGFAIRWDLYKNISKIVHGPFFILEKVHRNWLTNILIGAYDSYIPEKLRSRIYRMFARLKRLICG</sequence>
<reference evidence="1 2" key="1">
    <citation type="journal article" date="2016" name="Nat. Commun.">
        <title>Thousands of microbial genomes shed light on interconnected biogeochemical processes in an aquifer system.</title>
        <authorList>
            <person name="Anantharaman K."/>
            <person name="Brown C.T."/>
            <person name="Hug L.A."/>
            <person name="Sharon I."/>
            <person name="Castelle C.J."/>
            <person name="Probst A.J."/>
            <person name="Thomas B.C."/>
            <person name="Singh A."/>
            <person name="Wilkins M.J."/>
            <person name="Karaoz U."/>
            <person name="Brodie E.L."/>
            <person name="Williams K.H."/>
            <person name="Hubbard S.S."/>
            <person name="Banfield J.F."/>
        </authorList>
    </citation>
    <scope>NUCLEOTIDE SEQUENCE [LARGE SCALE GENOMIC DNA]</scope>
</reference>
<dbReference type="Proteomes" id="UP000178187">
    <property type="component" value="Unassembled WGS sequence"/>
</dbReference>
<organism evidence="1 2">
    <name type="scientific">Candidatus Danuiimicrobium aquiferis</name>
    <dbReference type="NCBI Taxonomy" id="1801832"/>
    <lineage>
        <taxon>Bacteria</taxon>
        <taxon>Pseudomonadati</taxon>
        <taxon>Candidatus Omnitrophota</taxon>
        <taxon>Candidatus Danuiimicrobium</taxon>
    </lineage>
</organism>
<dbReference type="EMBL" id="MHFR01000063">
    <property type="protein sequence ID" value="OGW95452.1"/>
    <property type="molecule type" value="Genomic_DNA"/>
</dbReference>
<evidence type="ECO:0000313" key="1">
    <source>
        <dbReference type="EMBL" id="OGW95452.1"/>
    </source>
</evidence>
<dbReference type="CDD" id="cd02440">
    <property type="entry name" value="AdoMet_MTases"/>
    <property type="match status" value="1"/>
</dbReference>
<dbReference type="InterPro" id="IPR029063">
    <property type="entry name" value="SAM-dependent_MTases_sf"/>
</dbReference>
<dbReference type="Pfam" id="PF13489">
    <property type="entry name" value="Methyltransf_23"/>
    <property type="match status" value="1"/>
</dbReference>
<proteinExistence type="predicted"/>
<accession>A0A1G1KRL8</accession>
<evidence type="ECO:0000313" key="2">
    <source>
        <dbReference type="Proteomes" id="UP000178187"/>
    </source>
</evidence>
<name>A0A1G1KRL8_9BACT</name>
<dbReference type="Gene3D" id="3.40.50.150">
    <property type="entry name" value="Vaccinia Virus protein VP39"/>
    <property type="match status" value="1"/>
</dbReference>
<evidence type="ECO:0008006" key="3">
    <source>
        <dbReference type="Google" id="ProtNLM"/>
    </source>
</evidence>
<dbReference type="SUPFAM" id="SSF53335">
    <property type="entry name" value="S-adenosyl-L-methionine-dependent methyltransferases"/>
    <property type="match status" value="1"/>
</dbReference>
<dbReference type="PANTHER" id="PTHR43861">
    <property type="entry name" value="TRANS-ACONITATE 2-METHYLTRANSFERASE-RELATED"/>
    <property type="match status" value="1"/>
</dbReference>